<evidence type="ECO:0000313" key="1">
    <source>
        <dbReference type="EMBL" id="BAT00236.1"/>
    </source>
</evidence>
<dbReference type="Gramene" id="Os07t0170049-00">
    <property type="protein sequence ID" value="Os07t0170049-00"/>
    <property type="gene ID" value="Os07g0170049"/>
</dbReference>
<feature type="non-terminal residue" evidence="1">
    <location>
        <position position="105"/>
    </location>
</feature>
<name>A0A0P0X345_ORYSJ</name>
<organism evidence="1 2">
    <name type="scientific">Oryza sativa subsp. japonica</name>
    <name type="common">Rice</name>
    <dbReference type="NCBI Taxonomy" id="39947"/>
    <lineage>
        <taxon>Eukaryota</taxon>
        <taxon>Viridiplantae</taxon>
        <taxon>Streptophyta</taxon>
        <taxon>Embryophyta</taxon>
        <taxon>Tracheophyta</taxon>
        <taxon>Spermatophyta</taxon>
        <taxon>Magnoliopsida</taxon>
        <taxon>Liliopsida</taxon>
        <taxon>Poales</taxon>
        <taxon>Poaceae</taxon>
        <taxon>BOP clade</taxon>
        <taxon>Oryzoideae</taxon>
        <taxon>Oryzeae</taxon>
        <taxon>Oryzinae</taxon>
        <taxon>Oryza</taxon>
        <taxon>Oryza sativa</taxon>
    </lineage>
</organism>
<evidence type="ECO:0000313" key="2">
    <source>
        <dbReference type="Proteomes" id="UP000059680"/>
    </source>
</evidence>
<reference evidence="1 2" key="2">
    <citation type="journal article" date="2013" name="Plant Cell Physiol.">
        <title>Rice Annotation Project Database (RAP-DB): an integrative and interactive database for rice genomics.</title>
        <authorList>
            <person name="Sakai H."/>
            <person name="Lee S.S."/>
            <person name="Tanaka T."/>
            <person name="Numa H."/>
            <person name="Kim J."/>
            <person name="Kawahara Y."/>
            <person name="Wakimoto H."/>
            <person name="Yang C.C."/>
            <person name="Iwamoto M."/>
            <person name="Abe T."/>
            <person name="Yamada Y."/>
            <person name="Muto A."/>
            <person name="Inokuchi H."/>
            <person name="Ikemura T."/>
            <person name="Matsumoto T."/>
            <person name="Sasaki T."/>
            <person name="Itoh T."/>
        </authorList>
    </citation>
    <scope>NUCLEOTIDE SEQUENCE [LARGE SCALE GENOMIC DNA]</scope>
    <source>
        <strain evidence="2">cv. Nipponbare</strain>
    </source>
</reference>
<reference evidence="2" key="1">
    <citation type="journal article" date="2005" name="Nature">
        <title>The map-based sequence of the rice genome.</title>
        <authorList>
            <consortium name="International rice genome sequencing project (IRGSP)"/>
            <person name="Matsumoto T."/>
            <person name="Wu J."/>
            <person name="Kanamori H."/>
            <person name="Katayose Y."/>
            <person name="Fujisawa M."/>
            <person name="Namiki N."/>
            <person name="Mizuno H."/>
            <person name="Yamamoto K."/>
            <person name="Antonio B.A."/>
            <person name="Baba T."/>
            <person name="Sakata K."/>
            <person name="Nagamura Y."/>
            <person name="Aoki H."/>
            <person name="Arikawa K."/>
            <person name="Arita K."/>
            <person name="Bito T."/>
            <person name="Chiden Y."/>
            <person name="Fujitsuka N."/>
            <person name="Fukunaka R."/>
            <person name="Hamada M."/>
            <person name="Harada C."/>
            <person name="Hayashi A."/>
            <person name="Hijishita S."/>
            <person name="Honda M."/>
            <person name="Hosokawa S."/>
            <person name="Ichikawa Y."/>
            <person name="Idonuma A."/>
            <person name="Iijima M."/>
            <person name="Ikeda M."/>
            <person name="Ikeno M."/>
            <person name="Ito K."/>
            <person name="Ito S."/>
            <person name="Ito T."/>
            <person name="Ito Y."/>
            <person name="Ito Y."/>
            <person name="Iwabuchi A."/>
            <person name="Kamiya K."/>
            <person name="Karasawa W."/>
            <person name="Kurita K."/>
            <person name="Katagiri S."/>
            <person name="Kikuta A."/>
            <person name="Kobayashi H."/>
            <person name="Kobayashi N."/>
            <person name="Machita K."/>
            <person name="Maehara T."/>
            <person name="Masukawa M."/>
            <person name="Mizubayashi T."/>
            <person name="Mukai Y."/>
            <person name="Nagasaki H."/>
            <person name="Nagata Y."/>
            <person name="Naito S."/>
            <person name="Nakashima M."/>
            <person name="Nakama Y."/>
            <person name="Nakamichi Y."/>
            <person name="Nakamura M."/>
            <person name="Meguro A."/>
            <person name="Negishi M."/>
            <person name="Ohta I."/>
            <person name="Ohta T."/>
            <person name="Okamoto M."/>
            <person name="Ono N."/>
            <person name="Saji S."/>
            <person name="Sakaguchi M."/>
            <person name="Sakai K."/>
            <person name="Shibata M."/>
            <person name="Shimokawa T."/>
            <person name="Song J."/>
            <person name="Takazaki Y."/>
            <person name="Terasawa K."/>
            <person name="Tsugane M."/>
            <person name="Tsuji K."/>
            <person name="Ueda S."/>
            <person name="Waki K."/>
            <person name="Yamagata H."/>
            <person name="Yamamoto M."/>
            <person name="Yamamoto S."/>
            <person name="Yamane H."/>
            <person name="Yoshiki S."/>
            <person name="Yoshihara R."/>
            <person name="Yukawa K."/>
            <person name="Zhong H."/>
            <person name="Yano M."/>
            <person name="Yuan Q."/>
            <person name="Ouyang S."/>
            <person name="Liu J."/>
            <person name="Jones K.M."/>
            <person name="Gansberger K."/>
            <person name="Moffat K."/>
            <person name="Hill J."/>
            <person name="Bera J."/>
            <person name="Fadrosh D."/>
            <person name="Jin S."/>
            <person name="Johri S."/>
            <person name="Kim M."/>
            <person name="Overton L."/>
            <person name="Reardon M."/>
            <person name="Tsitrin T."/>
            <person name="Vuong H."/>
            <person name="Weaver B."/>
            <person name="Ciecko A."/>
            <person name="Tallon L."/>
            <person name="Jackson J."/>
            <person name="Pai G."/>
            <person name="Aken S.V."/>
            <person name="Utterback T."/>
            <person name="Reidmuller S."/>
            <person name="Feldblyum T."/>
            <person name="Hsiao J."/>
            <person name="Zismann V."/>
            <person name="Iobst S."/>
            <person name="de Vazeille A.R."/>
            <person name="Buell C.R."/>
            <person name="Ying K."/>
            <person name="Li Y."/>
            <person name="Lu T."/>
            <person name="Huang Y."/>
            <person name="Zhao Q."/>
            <person name="Feng Q."/>
            <person name="Zhang L."/>
            <person name="Zhu J."/>
            <person name="Weng Q."/>
            <person name="Mu J."/>
            <person name="Lu Y."/>
            <person name="Fan D."/>
            <person name="Liu Y."/>
            <person name="Guan J."/>
            <person name="Zhang Y."/>
            <person name="Yu S."/>
            <person name="Liu X."/>
            <person name="Zhang Y."/>
            <person name="Hong G."/>
            <person name="Han B."/>
            <person name="Choisne N."/>
            <person name="Demange N."/>
            <person name="Orjeda G."/>
            <person name="Samain S."/>
            <person name="Cattolico L."/>
            <person name="Pelletier E."/>
            <person name="Couloux A."/>
            <person name="Segurens B."/>
            <person name="Wincker P."/>
            <person name="D'Hont A."/>
            <person name="Scarpelli C."/>
            <person name="Weissenbach J."/>
            <person name="Salanoubat M."/>
            <person name="Quetier F."/>
            <person name="Yu Y."/>
            <person name="Kim H.R."/>
            <person name="Rambo T."/>
            <person name="Currie J."/>
            <person name="Collura K."/>
            <person name="Luo M."/>
            <person name="Yang T."/>
            <person name="Ammiraju J.S.S."/>
            <person name="Engler F."/>
            <person name="Soderlund C."/>
            <person name="Wing R.A."/>
            <person name="Palmer L.E."/>
            <person name="de la Bastide M."/>
            <person name="Spiegel L."/>
            <person name="Nascimento L."/>
            <person name="Zutavern T."/>
            <person name="O'Shaughnessy A."/>
            <person name="Dike S."/>
            <person name="Dedhia N."/>
            <person name="Preston R."/>
            <person name="Balija V."/>
            <person name="McCombie W.R."/>
            <person name="Chow T."/>
            <person name="Chen H."/>
            <person name="Chung M."/>
            <person name="Chen C."/>
            <person name="Shaw J."/>
            <person name="Wu H."/>
            <person name="Hsiao K."/>
            <person name="Chao Y."/>
            <person name="Chu M."/>
            <person name="Cheng C."/>
            <person name="Hour A."/>
            <person name="Lee P."/>
            <person name="Lin S."/>
            <person name="Lin Y."/>
            <person name="Liou J."/>
            <person name="Liu S."/>
            <person name="Hsing Y."/>
            <person name="Raghuvanshi S."/>
            <person name="Mohanty A."/>
            <person name="Bharti A.K."/>
            <person name="Gaur A."/>
            <person name="Gupta V."/>
            <person name="Kumar D."/>
            <person name="Ravi V."/>
            <person name="Vij S."/>
            <person name="Kapur A."/>
            <person name="Khurana P."/>
            <person name="Khurana P."/>
            <person name="Khurana J.P."/>
            <person name="Tyagi A.K."/>
            <person name="Gaikwad K."/>
            <person name="Singh A."/>
            <person name="Dalal V."/>
            <person name="Srivastava S."/>
            <person name="Dixit A."/>
            <person name="Pal A.K."/>
            <person name="Ghazi I.A."/>
            <person name="Yadav M."/>
            <person name="Pandit A."/>
            <person name="Bhargava A."/>
            <person name="Sureshbabu K."/>
            <person name="Batra K."/>
            <person name="Sharma T.R."/>
            <person name="Mohapatra T."/>
            <person name="Singh N.K."/>
            <person name="Messing J."/>
            <person name="Nelson A.B."/>
            <person name="Fuks G."/>
            <person name="Kavchok S."/>
            <person name="Keizer G."/>
            <person name="Linton E."/>
            <person name="Llaca V."/>
            <person name="Song R."/>
            <person name="Tanyolac B."/>
            <person name="Young S."/>
            <person name="Ho-Il K."/>
            <person name="Hahn J.H."/>
            <person name="Sangsakoo G."/>
            <person name="Vanavichit A."/>
            <person name="de Mattos Luiz.A.T."/>
            <person name="Zimmer P.D."/>
            <person name="Malone G."/>
            <person name="Dellagostin O."/>
            <person name="de Oliveira A.C."/>
            <person name="Bevan M."/>
            <person name="Bancroft I."/>
            <person name="Minx P."/>
            <person name="Cordum H."/>
            <person name="Wilson R."/>
            <person name="Cheng Z."/>
            <person name="Jin W."/>
            <person name="Jiang J."/>
            <person name="Leong S.A."/>
            <person name="Iwama H."/>
            <person name="Gojobori T."/>
            <person name="Itoh T."/>
            <person name="Niimura Y."/>
            <person name="Fujii Y."/>
            <person name="Habara T."/>
            <person name="Sakai H."/>
            <person name="Sato Y."/>
            <person name="Wilson G."/>
            <person name="Kumar K."/>
            <person name="McCouch S."/>
            <person name="Juretic N."/>
            <person name="Hoen D."/>
            <person name="Wright S."/>
            <person name="Bruskiewich R."/>
            <person name="Bureau T."/>
            <person name="Miyao A."/>
            <person name="Hirochika H."/>
            <person name="Nishikawa T."/>
            <person name="Kadowaki K."/>
            <person name="Sugiura M."/>
            <person name="Burr B."/>
            <person name="Sasaki T."/>
        </authorList>
    </citation>
    <scope>NUCLEOTIDE SEQUENCE [LARGE SCALE GENOMIC DNA]</scope>
    <source>
        <strain evidence="2">cv. Nipponbare</strain>
    </source>
</reference>
<dbReference type="PaxDb" id="39947-A0A0P0X345"/>
<dbReference type="AlphaFoldDB" id="A0A0P0X345"/>
<dbReference type="EMBL" id="AP014963">
    <property type="protein sequence ID" value="BAT00236.1"/>
    <property type="molecule type" value="Genomic_DNA"/>
</dbReference>
<sequence length="105" mass="11073">PTRRAASRSTSPIELGASLVLGYTARPGLRRPACSLAAPWPRAPPWREDTAAADFDRTFSVNTRGAGAILCIRDIAPAVGFLRIDAAEWVTSARSPEPTAVGGDV</sequence>
<proteinExistence type="predicted"/>
<accession>A0A0P0X345</accession>
<gene>
    <name evidence="1" type="ordered locus">Os07g0170049</name>
    <name evidence="1" type="ORF">OSNPB_070170049</name>
</gene>
<keyword evidence="2" id="KW-1185">Reference proteome</keyword>
<dbReference type="InParanoid" id="A0A0P0X345"/>
<reference evidence="1 2" key="3">
    <citation type="journal article" date="2013" name="Rice">
        <title>Improvement of the Oryza sativa Nipponbare reference genome using next generation sequence and optical map data.</title>
        <authorList>
            <person name="Kawahara Y."/>
            <person name="de la Bastide M."/>
            <person name="Hamilton J.P."/>
            <person name="Kanamori H."/>
            <person name="McCombie W.R."/>
            <person name="Ouyang S."/>
            <person name="Schwartz D.C."/>
            <person name="Tanaka T."/>
            <person name="Wu J."/>
            <person name="Zhou S."/>
            <person name="Childs K.L."/>
            <person name="Davidson R.M."/>
            <person name="Lin H."/>
            <person name="Quesada-Ocampo L."/>
            <person name="Vaillancourt B."/>
            <person name="Sakai H."/>
            <person name="Lee S.S."/>
            <person name="Kim J."/>
            <person name="Numa H."/>
            <person name="Itoh T."/>
            <person name="Buell C.R."/>
            <person name="Matsumoto T."/>
        </authorList>
    </citation>
    <scope>NUCLEOTIDE SEQUENCE [LARGE SCALE GENOMIC DNA]</scope>
    <source>
        <strain evidence="2">cv. Nipponbare</strain>
    </source>
</reference>
<protein>
    <submittedName>
        <fullName evidence="1">Os07g0170049 protein</fullName>
    </submittedName>
</protein>
<dbReference type="Proteomes" id="UP000059680">
    <property type="component" value="Chromosome 7"/>
</dbReference>